<reference evidence="10" key="1">
    <citation type="journal article" date="2019" name="Int. J. Syst. Evol. Microbiol.">
        <title>The Global Catalogue of Microorganisms (GCM) 10K type strain sequencing project: providing services to taxonomists for standard genome sequencing and annotation.</title>
        <authorList>
            <consortium name="The Broad Institute Genomics Platform"/>
            <consortium name="The Broad Institute Genome Sequencing Center for Infectious Disease"/>
            <person name="Wu L."/>
            <person name="Ma J."/>
        </authorList>
    </citation>
    <scope>NUCLEOTIDE SEQUENCE [LARGE SCALE GENOMIC DNA]</scope>
    <source>
        <strain evidence="10">IBRC-M 10765</strain>
    </source>
</reference>
<comment type="subcellular location">
    <subcellularLocation>
        <location evidence="1 7">Cell membrane</location>
        <topology evidence="1 7">Multi-pass membrane protein</topology>
    </subcellularLocation>
</comment>
<dbReference type="NCBIfam" id="TIGR01398">
    <property type="entry name" value="FlhA"/>
    <property type="match status" value="1"/>
</dbReference>
<keyword evidence="9" id="KW-0966">Cell projection</keyword>
<dbReference type="PROSITE" id="PS00994">
    <property type="entry name" value="FHIPEP"/>
    <property type="match status" value="1"/>
</dbReference>
<evidence type="ECO:0000256" key="6">
    <source>
        <dbReference type="ARBA" id="ARBA00023136"/>
    </source>
</evidence>
<feature type="transmembrane region" description="Helical" evidence="7">
    <location>
        <begin position="203"/>
        <end position="224"/>
    </location>
</feature>
<dbReference type="InterPro" id="IPR042194">
    <property type="entry name" value="FHIPEP_1"/>
</dbReference>
<dbReference type="RefSeq" id="WP_380707612.1">
    <property type="nucleotide sequence ID" value="NZ_JBHSAL010000002.1"/>
</dbReference>
<accession>A0ABV8BIH2</accession>
<feature type="transmembrane region" description="Helical" evidence="7">
    <location>
        <begin position="67"/>
        <end position="91"/>
    </location>
</feature>
<evidence type="ECO:0000256" key="1">
    <source>
        <dbReference type="ARBA" id="ARBA00004651"/>
    </source>
</evidence>
<keyword evidence="5 7" id="KW-1133">Transmembrane helix</keyword>
<feature type="transmembrane region" description="Helical" evidence="7">
    <location>
        <begin position="281"/>
        <end position="299"/>
    </location>
</feature>
<dbReference type="InterPro" id="IPR042193">
    <property type="entry name" value="FHIPEP_3"/>
</dbReference>
<dbReference type="EMBL" id="JBHSAL010000002">
    <property type="protein sequence ID" value="MFC3888897.1"/>
    <property type="molecule type" value="Genomic_DNA"/>
</dbReference>
<keyword evidence="7" id="KW-1006">Bacterial flagellum protein export</keyword>
<keyword evidence="9" id="KW-0282">Flagellum</keyword>
<evidence type="ECO:0000256" key="4">
    <source>
        <dbReference type="ARBA" id="ARBA00022692"/>
    </source>
</evidence>
<keyword evidence="7" id="KW-0653">Protein transport</keyword>
<keyword evidence="6 7" id="KW-0472">Membrane</keyword>
<dbReference type="PANTHER" id="PTHR30161">
    <property type="entry name" value="FLAGELLAR EXPORT PROTEIN, MEMBRANE FLHA SUBUNIT-RELATED"/>
    <property type="match status" value="1"/>
</dbReference>
<evidence type="ECO:0000313" key="9">
    <source>
        <dbReference type="EMBL" id="MFC3888897.1"/>
    </source>
</evidence>
<dbReference type="Proteomes" id="UP001595842">
    <property type="component" value="Unassembled WGS sequence"/>
</dbReference>
<keyword evidence="9" id="KW-0969">Cilium</keyword>
<keyword evidence="4 7" id="KW-0812">Transmembrane</keyword>
<feature type="transmembrane region" description="Helical" evidence="7">
    <location>
        <begin position="12"/>
        <end position="34"/>
    </location>
</feature>
<dbReference type="InterPro" id="IPR006301">
    <property type="entry name" value="FlhA"/>
</dbReference>
<feature type="transmembrane region" description="Helical" evidence="7">
    <location>
        <begin position="40"/>
        <end position="60"/>
    </location>
</feature>
<keyword evidence="7" id="KW-1005">Bacterial flagellum biogenesis</keyword>
<gene>
    <name evidence="7 9" type="primary">flhA</name>
    <name evidence="9" type="ORF">ACFOSD_10905</name>
</gene>
<comment type="function">
    <text evidence="7">Required for formation of the rod structure of the flagellar apparatus. Together with FliI and FliH, may constitute the export apparatus of flagellin.</text>
</comment>
<keyword evidence="7" id="KW-0813">Transport</keyword>
<keyword evidence="10" id="KW-1185">Reference proteome</keyword>
<feature type="transmembrane region" description="Helical" evidence="7">
    <location>
        <begin position="236"/>
        <end position="260"/>
    </location>
</feature>
<evidence type="ECO:0000256" key="8">
    <source>
        <dbReference type="SAM" id="MobiDB-lite"/>
    </source>
</evidence>
<dbReference type="Gene3D" id="3.40.50.12790">
    <property type="entry name" value="FHIPEP family, domain 4"/>
    <property type="match status" value="1"/>
</dbReference>
<dbReference type="PRINTS" id="PR00949">
    <property type="entry name" value="TYPE3IMAPROT"/>
</dbReference>
<dbReference type="InterPro" id="IPR042196">
    <property type="entry name" value="FHIPEP_4"/>
</dbReference>
<dbReference type="PANTHER" id="PTHR30161:SF1">
    <property type="entry name" value="FLAGELLAR BIOSYNTHESIS PROTEIN FLHA-RELATED"/>
    <property type="match status" value="1"/>
</dbReference>
<feature type="compositionally biased region" description="Gly residues" evidence="8">
    <location>
        <begin position="341"/>
        <end position="352"/>
    </location>
</feature>
<dbReference type="Gene3D" id="1.10.8.540">
    <property type="entry name" value="FHIPEP family, domain 3"/>
    <property type="match status" value="1"/>
</dbReference>
<feature type="region of interest" description="Disordered" evidence="8">
    <location>
        <begin position="334"/>
        <end position="379"/>
    </location>
</feature>
<evidence type="ECO:0000256" key="3">
    <source>
        <dbReference type="ARBA" id="ARBA00022475"/>
    </source>
</evidence>
<evidence type="ECO:0000313" key="10">
    <source>
        <dbReference type="Proteomes" id="UP001595842"/>
    </source>
</evidence>
<name>A0ABV8BIH2_9GAMM</name>
<feature type="transmembrane region" description="Helical" evidence="7">
    <location>
        <begin position="111"/>
        <end position="134"/>
    </location>
</feature>
<dbReference type="InterPro" id="IPR001712">
    <property type="entry name" value="T3SS_FHIPEP"/>
</dbReference>
<comment type="similarity">
    <text evidence="2 7">Belongs to the FHIPEP (flagella/HR/invasion proteins export pore) family.</text>
</comment>
<sequence>MRGARMNLQNVLTGHLGVPIFLLVLLAFVTLPIPTFILDIFFTFNIALSIIVLLVTIYALRPLDFAVFPTILLVATLLRLALNVASTRVVLLYGHEGGDAAGKVIEAFGEVLIGGNYAVGLVVFTILMIINFVVVTKGAGRVSEVSARFTLDAMPGKQMAIDADLNAGLIDADTAKLRRAEIAQEADFYGSMDGASKFVRGDAIAGILILIINVVGGIAIGMAQHALTFGTAVENYALLTIGDGLVAQIPSLLLSTAAAIMVTRNSSSQEMGGQITDQMLASPRIMAVAASILWVLGVVPGMPHLVFLSLALLMTFIALWTYLRAKEDAEELALGGKPKPAGGGGGGSGGKPGSAPDGVAPRPGSPRAQEGALEQDTKELSWDDVQPVDMVGLEVGYRLIPLVDKSQGGQLLGRIKGVRKKLSQEVGFLMPSIHIRDNLDLLPNHYRITLMGVSIAEAEIHPERDMAINPGQVFGDIQGIAAKDPAFGLDAVWIESSQKDQAQALGYTVVDSSTVVATHLNQILFKHAHEMLGHEEVQKLLDQLAKNSPKLAEELVPNTLSISALLKVLQNLLLEQVPIRDMRTIAEALTNAGTQDSSQLTGAARTSLARLIVQNIVGNDSEIPVMTLDRDLEQLLQRILQQGQQNGGGDAIMIEPALAEKLQGSVTELVRRLEAEGKPAVLLVPGPLRMMLARFFRFAVDNLHVLAYDEIPENKRITVVASVGQS</sequence>
<evidence type="ECO:0000256" key="5">
    <source>
        <dbReference type="ARBA" id="ARBA00022989"/>
    </source>
</evidence>
<protein>
    <recommendedName>
        <fullName evidence="7">Flagellar biosynthesis protein FlhA</fullName>
    </recommendedName>
</protein>
<proteinExistence type="inferred from homology"/>
<evidence type="ECO:0000256" key="2">
    <source>
        <dbReference type="ARBA" id="ARBA00008835"/>
    </source>
</evidence>
<organism evidence="9 10">
    <name type="scientific">Salinispirillum marinum</name>
    <dbReference type="NCBI Taxonomy" id="1485203"/>
    <lineage>
        <taxon>Bacteria</taxon>
        <taxon>Pseudomonadati</taxon>
        <taxon>Pseudomonadota</taxon>
        <taxon>Gammaproteobacteria</taxon>
        <taxon>Oceanospirillales</taxon>
        <taxon>Saccharospirillaceae</taxon>
        <taxon>Salinispirillum</taxon>
    </lineage>
</organism>
<comment type="caution">
    <text evidence="9">The sequence shown here is derived from an EMBL/GenBank/DDBJ whole genome shotgun (WGS) entry which is preliminary data.</text>
</comment>
<dbReference type="Gene3D" id="3.40.30.60">
    <property type="entry name" value="FHIPEP family, domain 1"/>
    <property type="match status" value="1"/>
</dbReference>
<dbReference type="PIRSF" id="PIRSF005419">
    <property type="entry name" value="FlhA"/>
    <property type="match status" value="1"/>
</dbReference>
<keyword evidence="3 7" id="KW-1003">Cell membrane</keyword>
<evidence type="ECO:0000256" key="7">
    <source>
        <dbReference type="RuleBase" id="RU364093"/>
    </source>
</evidence>
<dbReference type="InterPro" id="IPR025505">
    <property type="entry name" value="FHIPEP_CS"/>
</dbReference>
<dbReference type="Pfam" id="PF00771">
    <property type="entry name" value="FHIPEP"/>
    <property type="match status" value="1"/>
</dbReference>